<evidence type="ECO:0000313" key="3">
    <source>
        <dbReference type="EMBL" id="SPO02080.1"/>
    </source>
</evidence>
<keyword evidence="2" id="KW-0472">Membrane</keyword>
<feature type="transmembrane region" description="Helical" evidence="2">
    <location>
        <begin position="139"/>
        <end position="160"/>
    </location>
</feature>
<dbReference type="AlphaFoldDB" id="A0AAE8MZB5"/>
<accession>A0AAE8MZB5</accession>
<evidence type="ECO:0000256" key="2">
    <source>
        <dbReference type="SAM" id="Phobius"/>
    </source>
</evidence>
<dbReference type="Proteomes" id="UP001187682">
    <property type="component" value="Unassembled WGS sequence"/>
</dbReference>
<comment type="caution">
    <text evidence="3">The sequence shown here is derived from an EMBL/GenBank/DDBJ whole genome shotgun (WGS) entry which is preliminary data.</text>
</comment>
<keyword evidence="4" id="KW-1185">Reference proteome</keyword>
<keyword evidence="2" id="KW-0812">Transmembrane</keyword>
<feature type="transmembrane region" description="Helical" evidence="2">
    <location>
        <begin position="41"/>
        <end position="61"/>
    </location>
</feature>
<feature type="transmembrane region" description="Helical" evidence="2">
    <location>
        <begin position="73"/>
        <end position="92"/>
    </location>
</feature>
<sequence length="199" mass="22865">MWFALFFVGWRISQIVILIPTVGMLAWFVDGFVEDNLLTPTYILLLFIVSTLALAWSFFTLFSYHRSSTNASFVSLVDFCFVGAFIAGVYMLRHITSADCARVERDNDWVVYFGNLGSISGPGFDITVSKPCAMLKACFAFGIMEILMFFFTGVLAWMHGDKVEDRHDRRRSHSRRHSHRSGSHHSHRSRSSHHRRVYV</sequence>
<evidence type="ECO:0000256" key="1">
    <source>
        <dbReference type="SAM" id="MobiDB-lite"/>
    </source>
</evidence>
<feature type="transmembrane region" description="Helical" evidence="2">
    <location>
        <begin position="12"/>
        <end position="29"/>
    </location>
</feature>
<organism evidence="3 4">
    <name type="scientific">Cephalotrichum gorgonifer</name>
    <dbReference type="NCBI Taxonomy" id="2041049"/>
    <lineage>
        <taxon>Eukaryota</taxon>
        <taxon>Fungi</taxon>
        <taxon>Dikarya</taxon>
        <taxon>Ascomycota</taxon>
        <taxon>Pezizomycotina</taxon>
        <taxon>Sordariomycetes</taxon>
        <taxon>Hypocreomycetidae</taxon>
        <taxon>Microascales</taxon>
        <taxon>Microascaceae</taxon>
        <taxon>Cephalotrichum</taxon>
    </lineage>
</organism>
<name>A0AAE8MZB5_9PEZI</name>
<reference evidence="3" key="1">
    <citation type="submission" date="2018-03" db="EMBL/GenBank/DDBJ databases">
        <authorList>
            <person name="Guldener U."/>
        </authorList>
    </citation>
    <scope>NUCLEOTIDE SEQUENCE</scope>
</reference>
<evidence type="ECO:0008006" key="5">
    <source>
        <dbReference type="Google" id="ProtNLM"/>
    </source>
</evidence>
<feature type="compositionally biased region" description="Basic residues" evidence="1">
    <location>
        <begin position="168"/>
        <end position="199"/>
    </location>
</feature>
<gene>
    <name evidence="3" type="ORF">DNG_04753</name>
</gene>
<feature type="region of interest" description="Disordered" evidence="1">
    <location>
        <begin position="167"/>
        <end position="199"/>
    </location>
</feature>
<protein>
    <recommendedName>
        <fullName evidence="5">MARVEL domain-containing protein</fullName>
    </recommendedName>
</protein>
<keyword evidence="2" id="KW-1133">Transmembrane helix</keyword>
<proteinExistence type="predicted"/>
<evidence type="ECO:0000313" key="4">
    <source>
        <dbReference type="Proteomes" id="UP001187682"/>
    </source>
</evidence>
<dbReference type="EMBL" id="ONZQ02000006">
    <property type="protein sequence ID" value="SPO02080.1"/>
    <property type="molecule type" value="Genomic_DNA"/>
</dbReference>